<dbReference type="InParanoid" id="A0A0D0BD23"/>
<name>A0A0D0BD23_9AGAM</name>
<dbReference type="EMBL" id="KN835196">
    <property type="protein sequence ID" value="KIK44162.1"/>
    <property type="molecule type" value="Genomic_DNA"/>
</dbReference>
<dbReference type="HOGENOM" id="CLU_2270284_0_0_1"/>
<proteinExistence type="predicted"/>
<dbReference type="Proteomes" id="UP000054485">
    <property type="component" value="Unassembled WGS sequence"/>
</dbReference>
<sequence>MSPIQHITFASSSGNTSAVLCHVVMWLKCSNFHFKCTFNLRLPGYASRWCALRRLSSSKIITTDVPYAMAKVSLHMIGSSTNSPGTLVPRLSVAGSRALRTFM</sequence>
<evidence type="ECO:0000313" key="1">
    <source>
        <dbReference type="EMBL" id="KIK44162.1"/>
    </source>
</evidence>
<reference evidence="1 2" key="1">
    <citation type="submission" date="2014-04" db="EMBL/GenBank/DDBJ databases">
        <authorList>
            <consortium name="DOE Joint Genome Institute"/>
            <person name="Kuo A."/>
            <person name="Ruytinx J."/>
            <person name="Rineau F."/>
            <person name="Colpaert J."/>
            <person name="Kohler A."/>
            <person name="Nagy L.G."/>
            <person name="Floudas D."/>
            <person name="Copeland A."/>
            <person name="Barry K.W."/>
            <person name="Cichocki N."/>
            <person name="Veneault-Fourrey C."/>
            <person name="LaButti K."/>
            <person name="Lindquist E.A."/>
            <person name="Lipzen A."/>
            <person name="Lundell T."/>
            <person name="Morin E."/>
            <person name="Murat C."/>
            <person name="Sun H."/>
            <person name="Tunlid A."/>
            <person name="Henrissat B."/>
            <person name="Grigoriev I.V."/>
            <person name="Hibbett D.S."/>
            <person name="Martin F."/>
            <person name="Nordberg H.P."/>
            <person name="Cantor M.N."/>
            <person name="Hua S.X."/>
        </authorList>
    </citation>
    <scope>NUCLEOTIDE SEQUENCE [LARGE SCALE GENOMIC DNA]</scope>
    <source>
        <strain evidence="1 2">UH-Slu-Lm8-n1</strain>
    </source>
</reference>
<gene>
    <name evidence="1" type="ORF">CY34DRAFT_802966</name>
</gene>
<evidence type="ECO:0000313" key="2">
    <source>
        <dbReference type="Proteomes" id="UP000054485"/>
    </source>
</evidence>
<dbReference type="AlphaFoldDB" id="A0A0D0BD23"/>
<accession>A0A0D0BD23</accession>
<feature type="non-terminal residue" evidence="1">
    <location>
        <position position="1"/>
    </location>
</feature>
<keyword evidence="2" id="KW-1185">Reference proteome</keyword>
<organism evidence="1 2">
    <name type="scientific">Suillus luteus UH-Slu-Lm8-n1</name>
    <dbReference type="NCBI Taxonomy" id="930992"/>
    <lineage>
        <taxon>Eukaryota</taxon>
        <taxon>Fungi</taxon>
        <taxon>Dikarya</taxon>
        <taxon>Basidiomycota</taxon>
        <taxon>Agaricomycotina</taxon>
        <taxon>Agaricomycetes</taxon>
        <taxon>Agaricomycetidae</taxon>
        <taxon>Boletales</taxon>
        <taxon>Suillineae</taxon>
        <taxon>Suillaceae</taxon>
        <taxon>Suillus</taxon>
    </lineage>
</organism>
<protein>
    <submittedName>
        <fullName evidence="1">Uncharacterized protein</fullName>
    </submittedName>
</protein>
<reference evidence="2" key="2">
    <citation type="submission" date="2015-01" db="EMBL/GenBank/DDBJ databases">
        <title>Evolutionary Origins and Diversification of the Mycorrhizal Mutualists.</title>
        <authorList>
            <consortium name="DOE Joint Genome Institute"/>
            <consortium name="Mycorrhizal Genomics Consortium"/>
            <person name="Kohler A."/>
            <person name="Kuo A."/>
            <person name="Nagy L.G."/>
            <person name="Floudas D."/>
            <person name="Copeland A."/>
            <person name="Barry K.W."/>
            <person name="Cichocki N."/>
            <person name="Veneault-Fourrey C."/>
            <person name="LaButti K."/>
            <person name="Lindquist E.A."/>
            <person name="Lipzen A."/>
            <person name="Lundell T."/>
            <person name="Morin E."/>
            <person name="Murat C."/>
            <person name="Riley R."/>
            <person name="Ohm R."/>
            <person name="Sun H."/>
            <person name="Tunlid A."/>
            <person name="Henrissat B."/>
            <person name="Grigoriev I.V."/>
            <person name="Hibbett D.S."/>
            <person name="Martin F."/>
        </authorList>
    </citation>
    <scope>NUCLEOTIDE SEQUENCE [LARGE SCALE GENOMIC DNA]</scope>
    <source>
        <strain evidence="2">UH-Slu-Lm8-n1</strain>
    </source>
</reference>